<dbReference type="SUPFAM" id="SSF53850">
    <property type="entry name" value="Periplasmic binding protein-like II"/>
    <property type="match status" value="1"/>
</dbReference>
<evidence type="ECO:0000256" key="2">
    <source>
        <dbReference type="ARBA" id="ARBA00022475"/>
    </source>
</evidence>
<keyword evidence="7" id="KW-0325">Glycoprotein</keyword>
<dbReference type="Proteomes" id="UP000027135">
    <property type="component" value="Unassembled WGS sequence"/>
</dbReference>
<keyword evidence="2" id="KW-1003">Cell membrane</keyword>
<dbReference type="AlphaFoldDB" id="A0A067QXL6"/>
<evidence type="ECO:0000313" key="11">
    <source>
        <dbReference type="EMBL" id="KDR14985.1"/>
    </source>
</evidence>
<dbReference type="InterPro" id="IPR057074">
    <property type="entry name" value="IR75A_N"/>
</dbReference>
<evidence type="ECO:0000259" key="10">
    <source>
        <dbReference type="Pfam" id="PF24576"/>
    </source>
</evidence>
<feature type="domain" description="Ionotropic receptor 75a N-terminal" evidence="10">
    <location>
        <begin position="81"/>
        <end position="212"/>
    </location>
</feature>
<feature type="transmembrane region" description="Helical" evidence="8">
    <location>
        <begin position="594"/>
        <end position="617"/>
    </location>
</feature>
<evidence type="ECO:0000256" key="4">
    <source>
        <dbReference type="ARBA" id="ARBA00022989"/>
    </source>
</evidence>
<evidence type="ECO:0000313" key="12">
    <source>
        <dbReference type="Proteomes" id="UP000027135"/>
    </source>
</evidence>
<comment type="subcellular location">
    <subcellularLocation>
        <location evidence="1">Cell membrane</location>
        <topology evidence="1">Multi-pass membrane protein</topology>
    </subcellularLocation>
</comment>
<protein>
    <recommendedName>
        <fullName evidence="10">Ionotropic receptor 75a N-terminal domain-containing protein</fullName>
    </recommendedName>
</protein>
<keyword evidence="4 8" id="KW-1133">Transmembrane helix</keyword>
<sequence>MRWTKTHVLLFYAIYWLLCLSAVSQPMDSATMTFIGDISKASPPAVVGAFVCCKSGDILRLWRHLSDQHVLLTTQTTIQGAETLLQTTERDRQMTFIVDMACQDSRAILHKAHVLNLFDERRRWILLGNQTRTQDVLEDLNILLYSDVVVAERVSDGTVLLVEMYKRRSYETLIKTVIGDWSQGRGVRLTSSPVKFSRRADLQKSVLQAVMVVTNNNSLLHLKDTTDRHIDTISKLNYAIFCHVADIVNARVEMTVVGTWGYDVNGSWTGLSGYLQRGDADIGATALFVTKNRLPFMTYIAGTTDSESGFLFRQPPLSFVANIFTLPFSRNVWLTSVGFITVAGFLLHGTINWENRQVTWSDMVLFAVGAVCQQGSTMEAKGLSGRIITIFLFTTEAKGLPGRIITIFLFVAVIFLYTSYSASIVVLLQSSTTSIRTLHDLLDSDLSLGAHDIVYNRYYFKAVSDPIRHAIYTRKVNPPAGPENFLPLEDGIKRIRTSRFAFHMELGPGYKYIWDTFLEEDKCNLQRITFLTEIPKPFVAVSKKTPFKEILTIGYRKVHERGLQQRENLRFYHAKPECASRGSNFVSVGIVDCYSALLVLVYGMLLSLVLLLAEIVANKRCRKLAQ</sequence>
<dbReference type="Pfam" id="PF24576">
    <property type="entry name" value="IR75A_N"/>
    <property type="match status" value="1"/>
</dbReference>
<evidence type="ECO:0000256" key="3">
    <source>
        <dbReference type="ARBA" id="ARBA00022692"/>
    </source>
</evidence>
<keyword evidence="9" id="KW-0732">Signal</keyword>
<dbReference type="PANTHER" id="PTHR42643:SF33">
    <property type="entry name" value="GLUTAMATE RECEPTOR 2-LIKE PROTEIN"/>
    <property type="match status" value="1"/>
</dbReference>
<feature type="transmembrane region" description="Helical" evidence="8">
    <location>
        <begin position="404"/>
        <end position="428"/>
    </location>
</feature>
<dbReference type="Gene3D" id="1.10.287.70">
    <property type="match status" value="1"/>
</dbReference>
<keyword evidence="12" id="KW-1185">Reference proteome</keyword>
<organism evidence="11 12">
    <name type="scientific">Zootermopsis nevadensis</name>
    <name type="common">Dampwood termite</name>
    <dbReference type="NCBI Taxonomy" id="136037"/>
    <lineage>
        <taxon>Eukaryota</taxon>
        <taxon>Metazoa</taxon>
        <taxon>Ecdysozoa</taxon>
        <taxon>Arthropoda</taxon>
        <taxon>Hexapoda</taxon>
        <taxon>Insecta</taxon>
        <taxon>Pterygota</taxon>
        <taxon>Neoptera</taxon>
        <taxon>Polyneoptera</taxon>
        <taxon>Dictyoptera</taxon>
        <taxon>Blattodea</taxon>
        <taxon>Blattoidea</taxon>
        <taxon>Termitoidae</taxon>
        <taxon>Termopsidae</taxon>
        <taxon>Zootermopsis</taxon>
    </lineage>
</organism>
<accession>A0A067QXL6</accession>
<dbReference type="Gene3D" id="3.40.190.10">
    <property type="entry name" value="Periplasmic binding protein-like II"/>
    <property type="match status" value="1"/>
</dbReference>
<dbReference type="OMA" id="QTRFITI"/>
<keyword evidence="3 8" id="KW-0812">Transmembrane</keyword>
<name>A0A067QXL6_ZOONE</name>
<evidence type="ECO:0000256" key="7">
    <source>
        <dbReference type="ARBA" id="ARBA00023180"/>
    </source>
</evidence>
<dbReference type="PANTHER" id="PTHR42643">
    <property type="entry name" value="IONOTROPIC RECEPTOR 20A-RELATED"/>
    <property type="match status" value="1"/>
</dbReference>
<evidence type="ECO:0000256" key="9">
    <source>
        <dbReference type="SAM" id="SignalP"/>
    </source>
</evidence>
<dbReference type="InParanoid" id="A0A067QXL6"/>
<evidence type="ECO:0000256" key="1">
    <source>
        <dbReference type="ARBA" id="ARBA00004651"/>
    </source>
</evidence>
<dbReference type="eggNOG" id="KOG1052">
    <property type="taxonomic scope" value="Eukaryota"/>
</dbReference>
<feature type="chain" id="PRO_5001648253" description="Ionotropic receptor 75a N-terminal domain-containing protein" evidence="9">
    <location>
        <begin position="25"/>
        <end position="626"/>
    </location>
</feature>
<dbReference type="InterPro" id="IPR052192">
    <property type="entry name" value="Insect_Ionotropic_Sensory_Rcpt"/>
</dbReference>
<keyword evidence="6" id="KW-0675">Receptor</keyword>
<dbReference type="EMBL" id="KK852854">
    <property type="protein sequence ID" value="KDR14985.1"/>
    <property type="molecule type" value="Genomic_DNA"/>
</dbReference>
<keyword evidence="5 8" id="KW-0472">Membrane</keyword>
<evidence type="ECO:0000256" key="6">
    <source>
        <dbReference type="ARBA" id="ARBA00023170"/>
    </source>
</evidence>
<gene>
    <name evidence="11" type="ORF">L798_10676</name>
</gene>
<dbReference type="GO" id="GO:0005886">
    <property type="term" value="C:plasma membrane"/>
    <property type="evidence" value="ECO:0007669"/>
    <property type="project" value="UniProtKB-SubCell"/>
</dbReference>
<reference evidence="11 12" key="1">
    <citation type="journal article" date="2014" name="Nat. Commun.">
        <title>Molecular traces of alternative social organization in a termite genome.</title>
        <authorList>
            <person name="Terrapon N."/>
            <person name="Li C."/>
            <person name="Robertson H.M."/>
            <person name="Ji L."/>
            <person name="Meng X."/>
            <person name="Booth W."/>
            <person name="Chen Z."/>
            <person name="Childers C.P."/>
            <person name="Glastad K.M."/>
            <person name="Gokhale K."/>
            <person name="Gowin J."/>
            <person name="Gronenberg W."/>
            <person name="Hermansen R.A."/>
            <person name="Hu H."/>
            <person name="Hunt B.G."/>
            <person name="Huylmans A.K."/>
            <person name="Khalil S.M."/>
            <person name="Mitchell R.D."/>
            <person name="Munoz-Torres M.C."/>
            <person name="Mustard J.A."/>
            <person name="Pan H."/>
            <person name="Reese J.T."/>
            <person name="Scharf M.E."/>
            <person name="Sun F."/>
            <person name="Vogel H."/>
            <person name="Xiao J."/>
            <person name="Yang W."/>
            <person name="Yang Z."/>
            <person name="Yang Z."/>
            <person name="Zhou J."/>
            <person name="Zhu J."/>
            <person name="Brent C.S."/>
            <person name="Elsik C.G."/>
            <person name="Goodisman M.A."/>
            <person name="Liberles D.A."/>
            <person name="Roe R.M."/>
            <person name="Vargo E.L."/>
            <person name="Vilcinskas A."/>
            <person name="Wang J."/>
            <person name="Bornberg-Bauer E."/>
            <person name="Korb J."/>
            <person name="Zhang G."/>
            <person name="Liebig J."/>
        </authorList>
    </citation>
    <scope>NUCLEOTIDE SEQUENCE [LARGE SCALE GENOMIC DNA]</scope>
    <source>
        <tissue evidence="11">Whole organism</tissue>
    </source>
</reference>
<feature type="transmembrane region" description="Helical" evidence="8">
    <location>
        <begin position="332"/>
        <end position="353"/>
    </location>
</feature>
<proteinExistence type="predicted"/>
<evidence type="ECO:0000256" key="8">
    <source>
        <dbReference type="SAM" id="Phobius"/>
    </source>
</evidence>
<feature type="signal peptide" evidence="9">
    <location>
        <begin position="1"/>
        <end position="24"/>
    </location>
</feature>
<evidence type="ECO:0000256" key="5">
    <source>
        <dbReference type="ARBA" id="ARBA00023136"/>
    </source>
</evidence>